<dbReference type="PROSITE" id="PS00910">
    <property type="entry name" value="UPF0029"/>
    <property type="match status" value="1"/>
</dbReference>
<evidence type="ECO:0000313" key="4">
    <source>
        <dbReference type="EMBL" id="EDK35157.1"/>
    </source>
</evidence>
<dbReference type="PANTHER" id="PTHR16301">
    <property type="entry name" value="IMPACT-RELATED"/>
    <property type="match status" value="1"/>
</dbReference>
<feature type="domain" description="UPF0029" evidence="3">
    <location>
        <begin position="152"/>
        <end position="206"/>
    </location>
</feature>
<proteinExistence type="inferred from homology"/>
<gene>
    <name evidence="4" type="ordered locus">CKL_3149</name>
</gene>
<dbReference type="InterPro" id="IPR035647">
    <property type="entry name" value="EFG_III/V"/>
</dbReference>
<dbReference type="InterPro" id="IPR020568">
    <property type="entry name" value="Ribosomal_Su5_D2-typ_SF"/>
</dbReference>
<dbReference type="GO" id="GO:0005737">
    <property type="term" value="C:cytoplasm"/>
    <property type="evidence" value="ECO:0007669"/>
    <property type="project" value="TreeGrafter"/>
</dbReference>
<sequence length="226" mass="25349">MNCELCIGKGGLFVSYFTVKDEANSRFEEKKSIFIGNIKRACTENEAKKFIGKIKSENSKAAHNVYAYIIGEKMNIQRYSDDGEPQGTAGIPILEIIKQHKVTDVVIVVTRYFGGTLLGKAGLIKAYSKAAISAIDQGKIVEKVQGSPVDIFIDYYNLGKLQYMFEQKSIYIENIEYADKVKVSINCVVEDVDKLINEIIEVTSGKCEVIVGDEELYFKMDNRLVK</sequence>
<dbReference type="InterPro" id="IPR015796">
    <property type="entry name" value="Impact_YigZ-like"/>
</dbReference>
<dbReference type="EMBL" id="CP000673">
    <property type="protein sequence ID" value="EDK35157.1"/>
    <property type="molecule type" value="Genomic_DNA"/>
</dbReference>
<evidence type="ECO:0000256" key="1">
    <source>
        <dbReference type="ARBA" id="ARBA00007665"/>
    </source>
</evidence>
<dbReference type="Pfam" id="PF01205">
    <property type="entry name" value="Impact_N"/>
    <property type="match status" value="1"/>
</dbReference>
<dbReference type="NCBIfam" id="TIGR00257">
    <property type="entry name" value="IMPACT_YIGZ"/>
    <property type="match status" value="1"/>
</dbReference>
<dbReference type="SUPFAM" id="SSF54980">
    <property type="entry name" value="EF-G C-terminal domain-like"/>
    <property type="match status" value="1"/>
</dbReference>
<dbReference type="SUPFAM" id="SSF54211">
    <property type="entry name" value="Ribosomal protein S5 domain 2-like"/>
    <property type="match status" value="1"/>
</dbReference>
<dbReference type="HOGENOM" id="CLU_083552_1_1_9"/>
<evidence type="ECO:0008006" key="6">
    <source>
        <dbReference type="Google" id="ProtNLM"/>
    </source>
</evidence>
<evidence type="ECO:0000313" key="5">
    <source>
        <dbReference type="Proteomes" id="UP000002411"/>
    </source>
</evidence>
<name>A5N211_CLOK5</name>
<reference evidence="4 5" key="1">
    <citation type="journal article" date="2008" name="Proc. Natl. Acad. Sci. U.S.A.">
        <title>The genome of Clostridium kluyveri, a strict anaerobe with unique metabolic features.</title>
        <authorList>
            <person name="Seedorf H."/>
            <person name="Fricke W.F."/>
            <person name="Veith B."/>
            <person name="Brueggemann H."/>
            <person name="Liesegang H."/>
            <person name="Strittmatter A."/>
            <person name="Miethke M."/>
            <person name="Buckel W."/>
            <person name="Hinderberger J."/>
            <person name="Li F."/>
            <person name="Hagemeier C."/>
            <person name="Thauer R.K."/>
            <person name="Gottschalk G."/>
        </authorList>
    </citation>
    <scope>NUCLEOTIDE SEQUENCE [LARGE SCALE GENOMIC DNA]</scope>
    <source>
        <strain evidence="5">ATCC 8527 / DSM 555 / NCIMB 10680</strain>
    </source>
</reference>
<dbReference type="InterPro" id="IPR015269">
    <property type="entry name" value="UPF0029_Impact_C"/>
</dbReference>
<dbReference type="eggNOG" id="COG1739">
    <property type="taxonomic scope" value="Bacteria"/>
</dbReference>
<dbReference type="Pfam" id="PF09186">
    <property type="entry name" value="DUF1949"/>
    <property type="match status" value="1"/>
</dbReference>
<dbReference type="PANTHER" id="PTHR16301:SF20">
    <property type="entry name" value="IMPACT FAMILY MEMBER YIGZ"/>
    <property type="match status" value="1"/>
</dbReference>
<organism evidence="4 5">
    <name type="scientific">Clostridium kluyveri (strain ATCC 8527 / DSM 555 / NBRC 12016 / NCIMB 10680 / K1)</name>
    <dbReference type="NCBI Taxonomy" id="431943"/>
    <lineage>
        <taxon>Bacteria</taxon>
        <taxon>Bacillati</taxon>
        <taxon>Bacillota</taxon>
        <taxon>Clostridia</taxon>
        <taxon>Eubacteriales</taxon>
        <taxon>Clostridiaceae</taxon>
        <taxon>Clostridium</taxon>
    </lineage>
</organism>
<keyword evidence="5" id="KW-1185">Reference proteome</keyword>
<evidence type="ECO:0000259" key="3">
    <source>
        <dbReference type="Pfam" id="PF09186"/>
    </source>
</evidence>
<dbReference type="InterPro" id="IPR001498">
    <property type="entry name" value="Impact_N"/>
</dbReference>
<evidence type="ECO:0000259" key="2">
    <source>
        <dbReference type="Pfam" id="PF01205"/>
    </source>
</evidence>
<dbReference type="InterPro" id="IPR020569">
    <property type="entry name" value="UPF0029_Impact_CS"/>
</dbReference>
<dbReference type="AlphaFoldDB" id="A5N211"/>
<protein>
    <recommendedName>
        <fullName evidence="6">YigZ family protein</fullName>
    </recommendedName>
</protein>
<comment type="similarity">
    <text evidence="1">Belongs to the IMPACT family.</text>
</comment>
<dbReference type="STRING" id="431943.CKL_3149"/>
<dbReference type="Gene3D" id="3.30.230.30">
    <property type="entry name" value="Impact, N-terminal domain"/>
    <property type="match status" value="1"/>
</dbReference>
<dbReference type="InterPro" id="IPR023582">
    <property type="entry name" value="Impact"/>
</dbReference>
<dbReference type="GO" id="GO:0006446">
    <property type="term" value="P:regulation of translational initiation"/>
    <property type="evidence" value="ECO:0007669"/>
    <property type="project" value="TreeGrafter"/>
</dbReference>
<accession>A5N211</accession>
<dbReference type="Proteomes" id="UP000002411">
    <property type="component" value="Chromosome"/>
</dbReference>
<dbReference type="KEGG" id="ckl:CKL_3149"/>
<feature type="domain" description="Impact N-terminal" evidence="2">
    <location>
        <begin position="30"/>
        <end position="134"/>
    </location>
</feature>
<dbReference type="InterPro" id="IPR036956">
    <property type="entry name" value="Impact_N_sf"/>
</dbReference>